<organism evidence="1 2">
    <name type="scientific">Portunus trituberculatus</name>
    <name type="common">Swimming crab</name>
    <name type="synonym">Neptunus trituberculatus</name>
    <dbReference type="NCBI Taxonomy" id="210409"/>
    <lineage>
        <taxon>Eukaryota</taxon>
        <taxon>Metazoa</taxon>
        <taxon>Ecdysozoa</taxon>
        <taxon>Arthropoda</taxon>
        <taxon>Crustacea</taxon>
        <taxon>Multicrustacea</taxon>
        <taxon>Malacostraca</taxon>
        <taxon>Eumalacostraca</taxon>
        <taxon>Eucarida</taxon>
        <taxon>Decapoda</taxon>
        <taxon>Pleocyemata</taxon>
        <taxon>Brachyura</taxon>
        <taxon>Eubrachyura</taxon>
        <taxon>Portunoidea</taxon>
        <taxon>Portunidae</taxon>
        <taxon>Portuninae</taxon>
        <taxon>Portunus</taxon>
    </lineage>
</organism>
<comment type="caution">
    <text evidence="1">The sequence shown here is derived from an EMBL/GenBank/DDBJ whole genome shotgun (WGS) entry which is preliminary data.</text>
</comment>
<sequence>MKVEFIFSIWKPPMLVFSFSMELGEPELFWASHRDVEGPGWSTLSFSILALRHSCKYSFRLAVVVLNIPERFTGSPYVLLRCFPPYSHHSPLPLIVELVTY</sequence>
<evidence type="ECO:0000313" key="2">
    <source>
        <dbReference type="Proteomes" id="UP000324222"/>
    </source>
</evidence>
<reference evidence="1 2" key="1">
    <citation type="submission" date="2019-05" db="EMBL/GenBank/DDBJ databases">
        <title>Another draft genome of Portunus trituberculatus and its Hox gene families provides insights of decapod evolution.</title>
        <authorList>
            <person name="Jeong J.-H."/>
            <person name="Song I."/>
            <person name="Kim S."/>
            <person name="Choi T."/>
            <person name="Kim D."/>
            <person name="Ryu S."/>
            <person name="Kim W."/>
        </authorList>
    </citation>
    <scope>NUCLEOTIDE SEQUENCE [LARGE SCALE GENOMIC DNA]</scope>
    <source>
        <tissue evidence="1">Muscle</tissue>
    </source>
</reference>
<dbReference type="AlphaFoldDB" id="A0A5B7EF54"/>
<gene>
    <name evidence="1" type="ORF">E2C01_025124</name>
</gene>
<name>A0A5B7EF54_PORTR</name>
<dbReference type="EMBL" id="VSRR010002511">
    <property type="protein sequence ID" value="MPC31826.1"/>
    <property type="molecule type" value="Genomic_DNA"/>
</dbReference>
<evidence type="ECO:0000313" key="1">
    <source>
        <dbReference type="EMBL" id="MPC31826.1"/>
    </source>
</evidence>
<dbReference type="Proteomes" id="UP000324222">
    <property type="component" value="Unassembled WGS sequence"/>
</dbReference>
<accession>A0A5B7EF54</accession>
<protein>
    <submittedName>
        <fullName evidence="1">Uncharacterized protein</fullName>
    </submittedName>
</protein>
<proteinExistence type="predicted"/>
<keyword evidence="2" id="KW-1185">Reference proteome</keyword>